<name>W7HM25_9PEZI</name>
<dbReference type="EMBL" id="KI966432">
    <property type="protein sequence ID" value="EWC45041.1"/>
    <property type="molecule type" value="Genomic_DNA"/>
</dbReference>
<dbReference type="OrthoDB" id="5596992at2759"/>
<evidence type="ECO:0000313" key="1">
    <source>
        <dbReference type="EMBL" id="EWC45041.1"/>
    </source>
</evidence>
<organism evidence="1 2">
    <name type="scientific">Drechslerella stenobrocha 248</name>
    <dbReference type="NCBI Taxonomy" id="1043628"/>
    <lineage>
        <taxon>Eukaryota</taxon>
        <taxon>Fungi</taxon>
        <taxon>Dikarya</taxon>
        <taxon>Ascomycota</taxon>
        <taxon>Pezizomycotina</taxon>
        <taxon>Orbiliomycetes</taxon>
        <taxon>Orbiliales</taxon>
        <taxon>Orbiliaceae</taxon>
        <taxon>Drechslerella</taxon>
    </lineage>
</organism>
<evidence type="ECO:0000313" key="2">
    <source>
        <dbReference type="Proteomes" id="UP000024837"/>
    </source>
</evidence>
<keyword evidence="2" id="KW-1185">Reference proteome</keyword>
<proteinExistence type="predicted"/>
<protein>
    <submittedName>
        <fullName evidence="1">Uncharacterized protein</fullName>
    </submittedName>
</protein>
<dbReference type="AlphaFoldDB" id="W7HM25"/>
<sequence>MEFEITSCGSYRDCIWAVRVQPVQSSPKVPAVDGNFTILLAKQIGVPESCIDSIDNWVDITPDDARYFKFFATVGEQLRLQISVTRIGSSGVSVKGRSLGTRPQLTC</sequence>
<dbReference type="HOGENOM" id="CLU_2209964_0_0_1"/>
<reference evidence="1 2" key="1">
    <citation type="submission" date="2013-05" db="EMBL/GenBank/DDBJ databases">
        <title>Drechslerella stenobrocha genome reveals carnivorous origination and mechanical trapping mechanism of predatory fungi.</title>
        <authorList>
            <person name="Liu X."/>
            <person name="Zhang W."/>
            <person name="Liu K."/>
        </authorList>
    </citation>
    <scope>NUCLEOTIDE SEQUENCE [LARGE SCALE GENOMIC DNA]</scope>
    <source>
        <strain evidence="1 2">248</strain>
    </source>
</reference>
<dbReference type="Proteomes" id="UP000024837">
    <property type="component" value="Unassembled WGS sequence"/>
</dbReference>
<gene>
    <name evidence="1" type="ORF">DRE_06321</name>
</gene>
<accession>W7HM25</accession>